<reference evidence="1" key="1">
    <citation type="submission" date="2021-06" db="EMBL/GenBank/DDBJ databases">
        <authorList>
            <person name="Kallberg Y."/>
            <person name="Tangrot J."/>
            <person name="Rosling A."/>
        </authorList>
    </citation>
    <scope>NUCLEOTIDE SEQUENCE</scope>
    <source>
        <strain evidence="1">MA453B</strain>
    </source>
</reference>
<dbReference type="Proteomes" id="UP000789405">
    <property type="component" value="Unassembled WGS sequence"/>
</dbReference>
<protein>
    <submittedName>
        <fullName evidence="1">4058_t:CDS:1</fullName>
    </submittedName>
</protein>
<organism evidence="1 2">
    <name type="scientific">Dentiscutata erythropus</name>
    <dbReference type="NCBI Taxonomy" id="1348616"/>
    <lineage>
        <taxon>Eukaryota</taxon>
        <taxon>Fungi</taxon>
        <taxon>Fungi incertae sedis</taxon>
        <taxon>Mucoromycota</taxon>
        <taxon>Glomeromycotina</taxon>
        <taxon>Glomeromycetes</taxon>
        <taxon>Diversisporales</taxon>
        <taxon>Gigasporaceae</taxon>
        <taxon>Dentiscutata</taxon>
    </lineage>
</organism>
<proteinExistence type="predicted"/>
<keyword evidence="2" id="KW-1185">Reference proteome</keyword>
<gene>
    <name evidence="1" type="ORF">DERYTH_LOCUS934</name>
</gene>
<sequence length="52" mass="5979">MDVEGSFYHGAVFVYTELFGLIQWQLGELMTSSLSALGFFEKDFPHLNPNFF</sequence>
<name>A0A9N8Z075_9GLOM</name>
<evidence type="ECO:0000313" key="2">
    <source>
        <dbReference type="Proteomes" id="UP000789405"/>
    </source>
</evidence>
<evidence type="ECO:0000313" key="1">
    <source>
        <dbReference type="EMBL" id="CAG8459458.1"/>
    </source>
</evidence>
<dbReference type="AlphaFoldDB" id="A0A9N8Z075"/>
<dbReference type="EMBL" id="CAJVPY010000233">
    <property type="protein sequence ID" value="CAG8459458.1"/>
    <property type="molecule type" value="Genomic_DNA"/>
</dbReference>
<comment type="caution">
    <text evidence="1">The sequence shown here is derived from an EMBL/GenBank/DDBJ whole genome shotgun (WGS) entry which is preliminary data.</text>
</comment>
<accession>A0A9N8Z075</accession>